<dbReference type="EMBL" id="JBBGZH010000001">
    <property type="protein sequence ID" value="MEJ5020622.1"/>
    <property type="molecule type" value="Genomic_DNA"/>
</dbReference>
<dbReference type="RefSeq" id="WP_105542933.1">
    <property type="nucleotide sequence ID" value="NZ_JBBGZH010000001.1"/>
</dbReference>
<gene>
    <name evidence="2" type="ORF">WH297_12890</name>
</gene>
<keyword evidence="3" id="KW-1185">Reference proteome</keyword>
<feature type="compositionally biased region" description="Basic and acidic residues" evidence="1">
    <location>
        <begin position="177"/>
        <end position="187"/>
    </location>
</feature>
<organism evidence="2 3">
    <name type="scientific">Ochrobactrum vermis</name>
    <dbReference type="NCBI Taxonomy" id="1827297"/>
    <lineage>
        <taxon>Bacteria</taxon>
        <taxon>Pseudomonadati</taxon>
        <taxon>Pseudomonadota</taxon>
        <taxon>Alphaproteobacteria</taxon>
        <taxon>Hyphomicrobiales</taxon>
        <taxon>Brucellaceae</taxon>
        <taxon>Brucella/Ochrobactrum group</taxon>
        <taxon>Ochrobactrum</taxon>
    </lineage>
</organism>
<evidence type="ECO:0000313" key="3">
    <source>
        <dbReference type="Proteomes" id="UP001375812"/>
    </source>
</evidence>
<comment type="caution">
    <text evidence="2">The sequence shown here is derived from an EMBL/GenBank/DDBJ whole genome shotgun (WGS) entry which is preliminary data.</text>
</comment>
<evidence type="ECO:0000313" key="2">
    <source>
        <dbReference type="EMBL" id="MEJ5020622.1"/>
    </source>
</evidence>
<accession>A0ABU8PED8</accession>
<sequence length="203" mass="22117">MMDLQKIFDEGFEAVKAYVDRSFEAYDSRVSILQNHLSDLEGRLLELTQKPEPVSVKSALIDRENKLVLTLSNGDTKELGNVVGDDGKPGADGLGFDDLSVEYDGEKTVTVKFVRGQQSKEFPLVLPVVIDRGVFSEGKTYEPGDGVTWAGSFWIAQEATTDKPDSAKGWRLAVKKGRDGKDGKIEPAAKSGPIRVTIPKGGE</sequence>
<evidence type="ECO:0000256" key="1">
    <source>
        <dbReference type="SAM" id="MobiDB-lite"/>
    </source>
</evidence>
<reference evidence="2 3" key="1">
    <citation type="submission" date="2023-12" db="EMBL/GenBank/DDBJ databases">
        <title>Gut-associated functions are favored during microbiome assembly across C. elegans life.</title>
        <authorList>
            <person name="Zimmermann J."/>
        </authorList>
    </citation>
    <scope>NUCLEOTIDE SEQUENCE [LARGE SCALE GENOMIC DNA]</scope>
    <source>
        <strain evidence="2 3">MYb71</strain>
    </source>
</reference>
<protein>
    <submittedName>
        <fullName evidence="2">Uncharacterized protein</fullName>
    </submittedName>
</protein>
<feature type="region of interest" description="Disordered" evidence="1">
    <location>
        <begin position="177"/>
        <end position="203"/>
    </location>
</feature>
<proteinExistence type="predicted"/>
<dbReference type="Proteomes" id="UP001375812">
    <property type="component" value="Unassembled WGS sequence"/>
</dbReference>
<name>A0ABU8PED8_9HYPH</name>